<evidence type="ECO:0000313" key="16">
    <source>
        <dbReference type="Proteomes" id="UP000008555"/>
    </source>
</evidence>
<dbReference type="InterPro" id="IPR050294">
    <property type="entry name" value="RnfB_subfamily"/>
</dbReference>
<dbReference type="InterPro" id="IPR010207">
    <property type="entry name" value="Elect_transpt_cplx_RnfB/RsxB"/>
</dbReference>
<dbReference type="GO" id="GO:0051539">
    <property type="term" value="F:4 iron, 4 sulfur cluster binding"/>
    <property type="evidence" value="ECO:0007669"/>
    <property type="project" value="UniProtKB-KW"/>
</dbReference>
<evidence type="ECO:0000256" key="8">
    <source>
        <dbReference type="ARBA" id="ARBA00022982"/>
    </source>
</evidence>
<dbReference type="HOGENOM" id="CLU_063448_0_2_6"/>
<evidence type="ECO:0000313" key="15">
    <source>
        <dbReference type="EMBL" id="ABS77947.1"/>
    </source>
</evidence>
<keyword evidence="9" id="KW-0408">Iron</keyword>
<dbReference type="RefSeq" id="WP_010958378.1">
    <property type="nucleotide sequence ID" value="NC_009727.1"/>
</dbReference>
<evidence type="ECO:0000256" key="11">
    <source>
        <dbReference type="ARBA" id="ARBA00023136"/>
    </source>
</evidence>
<protein>
    <submittedName>
        <fullName evidence="15">Electron transport complex protein</fullName>
    </submittedName>
</protein>
<feature type="region of interest" description="Disordered" evidence="12">
    <location>
        <begin position="162"/>
        <end position="190"/>
    </location>
</feature>
<name>A9KDF7_COXBN</name>
<evidence type="ECO:0000256" key="9">
    <source>
        <dbReference type="ARBA" id="ARBA00023004"/>
    </source>
</evidence>
<keyword evidence="10" id="KW-0411">Iron-sulfur</keyword>
<organism evidence="15 16">
    <name type="scientific">Coxiella burnetii (strain Dugway 5J108-111)</name>
    <dbReference type="NCBI Taxonomy" id="434922"/>
    <lineage>
        <taxon>Bacteria</taxon>
        <taxon>Pseudomonadati</taxon>
        <taxon>Pseudomonadota</taxon>
        <taxon>Gammaproteobacteria</taxon>
        <taxon>Legionellales</taxon>
        <taxon>Coxiellaceae</taxon>
        <taxon>Coxiella</taxon>
    </lineage>
</organism>
<evidence type="ECO:0000256" key="10">
    <source>
        <dbReference type="ARBA" id="ARBA00023014"/>
    </source>
</evidence>
<keyword evidence="11" id="KW-0472">Membrane</keyword>
<gene>
    <name evidence="15" type="primary">rnfB</name>
    <name evidence="15" type="ordered locus">CBUD_0307</name>
</gene>
<evidence type="ECO:0000256" key="6">
    <source>
        <dbReference type="ARBA" id="ARBA00022737"/>
    </source>
</evidence>
<dbReference type="Gene3D" id="3.30.70.20">
    <property type="match status" value="2"/>
</dbReference>
<keyword evidence="5" id="KW-0479">Metal-binding</keyword>
<dbReference type="PROSITE" id="PS00198">
    <property type="entry name" value="4FE4S_FER_1"/>
    <property type="match status" value="2"/>
</dbReference>
<dbReference type="PANTHER" id="PTHR42859:SF3">
    <property type="entry name" value="ION-TRANSLOCATING OXIDOREDUCTASE COMPLEX SUBUNIT B"/>
    <property type="match status" value="1"/>
</dbReference>
<dbReference type="AlphaFoldDB" id="A9KDF7"/>
<dbReference type="InterPro" id="IPR017896">
    <property type="entry name" value="4Fe4S_Fe-S-bd"/>
</dbReference>
<dbReference type="PROSITE" id="PS51379">
    <property type="entry name" value="4FE4S_FER_2"/>
    <property type="match status" value="2"/>
</dbReference>
<keyword evidence="4" id="KW-0997">Cell inner membrane</keyword>
<dbReference type="PROSITE" id="PS51656">
    <property type="entry name" value="4FE4S"/>
    <property type="match status" value="1"/>
</dbReference>
<dbReference type="EMBL" id="CP000733">
    <property type="protein sequence ID" value="ABS77947.1"/>
    <property type="molecule type" value="Genomic_DNA"/>
</dbReference>
<evidence type="ECO:0000256" key="12">
    <source>
        <dbReference type="SAM" id="MobiDB-lite"/>
    </source>
</evidence>
<dbReference type="Pfam" id="PF04060">
    <property type="entry name" value="FeS"/>
    <property type="match status" value="1"/>
</dbReference>
<keyword evidence="7" id="KW-1278">Translocase</keyword>
<evidence type="ECO:0000259" key="13">
    <source>
        <dbReference type="PROSITE" id="PS51379"/>
    </source>
</evidence>
<evidence type="ECO:0000256" key="7">
    <source>
        <dbReference type="ARBA" id="ARBA00022967"/>
    </source>
</evidence>
<dbReference type="InterPro" id="IPR007202">
    <property type="entry name" value="4Fe-4S_dom"/>
</dbReference>
<accession>A9KDF7</accession>
<keyword evidence="2" id="KW-1003">Cell membrane</keyword>
<evidence type="ECO:0000256" key="5">
    <source>
        <dbReference type="ARBA" id="ARBA00022723"/>
    </source>
</evidence>
<dbReference type="PANTHER" id="PTHR42859">
    <property type="entry name" value="OXIDOREDUCTASE"/>
    <property type="match status" value="1"/>
</dbReference>
<dbReference type="SUPFAM" id="SSF54862">
    <property type="entry name" value="4Fe-4S ferredoxins"/>
    <property type="match status" value="1"/>
</dbReference>
<proteinExistence type="predicted"/>
<sequence length="213" mass="23598">MSEKEKLIDDIDAILPQTQCGLCEYAACRPYAAAMVNNEAPIDRCLPGGVETLLKLADALEQDPTPSITTLEEKTKPASIAFVREDECIGCTKCIQACPTDAIIGASKLMHTVITDACTGCELCLPPCPVDCIDMKIIAPLTPHEKKQKAQQWRSRYEKKQKRLSRHKAEQRRKHQEAKLVNTPKQTLDARKAAIRDSIERVRAKKGNSNGSN</sequence>
<feature type="domain" description="4Fe-4S" evidence="14">
    <location>
        <begin position="3"/>
        <end position="62"/>
    </location>
</feature>
<reference evidence="15 16" key="1">
    <citation type="journal article" date="2009" name="Infect. Immun.">
        <title>Comparative genomics reveal extensive transposon-mediated genomic plasticity and diversity among potential effector proteins within the genus Coxiella.</title>
        <authorList>
            <person name="Beare P.A."/>
            <person name="Unsworth N."/>
            <person name="Andoh M."/>
            <person name="Voth D.E."/>
            <person name="Omsland A."/>
            <person name="Gilk S.D."/>
            <person name="Williams K.P."/>
            <person name="Sobral B.W."/>
            <person name="Kupko J.J.III."/>
            <person name="Porcella S.F."/>
            <person name="Samuel J.E."/>
            <person name="Heinzen R.A."/>
        </authorList>
    </citation>
    <scope>NUCLEOTIDE SEQUENCE [LARGE SCALE GENOMIC DNA]</scope>
    <source>
        <strain evidence="15 16">Dugway 5J108-111</strain>
    </source>
</reference>
<feature type="domain" description="4Fe-4S ferredoxin-type" evidence="13">
    <location>
        <begin position="79"/>
        <end position="108"/>
    </location>
</feature>
<evidence type="ECO:0000256" key="2">
    <source>
        <dbReference type="ARBA" id="ARBA00022475"/>
    </source>
</evidence>
<feature type="domain" description="4Fe-4S ferredoxin-type" evidence="13">
    <location>
        <begin position="109"/>
        <end position="138"/>
    </location>
</feature>
<keyword evidence="3" id="KW-0004">4Fe-4S</keyword>
<feature type="compositionally biased region" description="Basic residues" evidence="12">
    <location>
        <begin position="162"/>
        <end position="176"/>
    </location>
</feature>
<evidence type="ECO:0000259" key="14">
    <source>
        <dbReference type="PROSITE" id="PS51656"/>
    </source>
</evidence>
<keyword evidence="1" id="KW-0813">Transport</keyword>
<dbReference type="Proteomes" id="UP000008555">
    <property type="component" value="Chromosome"/>
</dbReference>
<dbReference type="InterPro" id="IPR017900">
    <property type="entry name" value="4Fe4S_Fe_S_CS"/>
</dbReference>
<dbReference type="GO" id="GO:0009055">
    <property type="term" value="F:electron transfer activity"/>
    <property type="evidence" value="ECO:0007669"/>
    <property type="project" value="InterPro"/>
</dbReference>
<dbReference type="Pfam" id="PF14697">
    <property type="entry name" value="Fer4_21"/>
    <property type="match status" value="1"/>
</dbReference>
<keyword evidence="6" id="KW-0677">Repeat</keyword>
<dbReference type="GO" id="GO:0046872">
    <property type="term" value="F:metal ion binding"/>
    <property type="evidence" value="ECO:0007669"/>
    <property type="project" value="UniProtKB-KW"/>
</dbReference>
<evidence type="ECO:0000256" key="4">
    <source>
        <dbReference type="ARBA" id="ARBA00022519"/>
    </source>
</evidence>
<evidence type="ECO:0000256" key="1">
    <source>
        <dbReference type="ARBA" id="ARBA00022448"/>
    </source>
</evidence>
<keyword evidence="8" id="KW-0249">Electron transport</keyword>
<dbReference type="Gene3D" id="1.10.15.40">
    <property type="entry name" value="Electron transport complex subunit B, putative Fe-S cluster"/>
    <property type="match status" value="1"/>
</dbReference>
<dbReference type="NCBIfam" id="TIGR01944">
    <property type="entry name" value="rnfB"/>
    <property type="match status" value="1"/>
</dbReference>
<dbReference type="KEGG" id="cbd:CBUD_0307"/>
<evidence type="ECO:0000256" key="3">
    <source>
        <dbReference type="ARBA" id="ARBA00022485"/>
    </source>
</evidence>